<dbReference type="Gene3D" id="3.30.565.10">
    <property type="entry name" value="Histidine kinase-like ATPase, C-terminal domain"/>
    <property type="match status" value="1"/>
</dbReference>
<evidence type="ECO:0000256" key="8">
    <source>
        <dbReference type="ARBA" id="ARBA00022741"/>
    </source>
</evidence>
<evidence type="ECO:0000256" key="10">
    <source>
        <dbReference type="ARBA" id="ARBA00022840"/>
    </source>
</evidence>
<evidence type="ECO:0000313" key="17">
    <source>
        <dbReference type="EMBL" id="WVX49170.1"/>
    </source>
</evidence>
<organism evidence="17 18">
    <name type="scientific">Roseobacter fucihabitans</name>
    <dbReference type="NCBI Taxonomy" id="1537242"/>
    <lineage>
        <taxon>Bacteria</taxon>
        <taxon>Pseudomonadati</taxon>
        <taxon>Pseudomonadota</taxon>
        <taxon>Alphaproteobacteria</taxon>
        <taxon>Rhodobacterales</taxon>
        <taxon>Roseobacteraceae</taxon>
        <taxon>Roseobacter</taxon>
    </lineage>
</organism>
<name>A0ABZ2BUM2_9RHOB</name>
<keyword evidence="6" id="KW-0808">Transferase</keyword>
<evidence type="ECO:0000256" key="13">
    <source>
        <dbReference type="ARBA" id="ARBA00023136"/>
    </source>
</evidence>
<dbReference type="EC" id="2.7.13.3" evidence="3"/>
<reference evidence="18" key="2">
    <citation type="submission" date="2024-01" db="EMBL/GenBank/DDBJ databases">
        <title>Roseobacter fucihabitans sp. nov., isolated from the brown alga Fucus spiralis.</title>
        <authorList>
            <person name="Hahnke S."/>
            <person name="Berger M."/>
            <person name="Schlingloff A."/>
            <person name="Athale I."/>
            <person name="Neumann-Schaal M."/>
            <person name="Adenaya A."/>
            <person name="Poehlein A."/>
            <person name="Daniel R."/>
            <person name="Pertersen J."/>
            <person name="Brinkhoff T."/>
        </authorList>
    </citation>
    <scope>NUCLEOTIDE SEQUENCE [LARGE SCALE GENOMIC DNA]</scope>
    <source>
        <strain evidence="18">B14</strain>
    </source>
</reference>
<evidence type="ECO:0000256" key="5">
    <source>
        <dbReference type="ARBA" id="ARBA00022553"/>
    </source>
</evidence>
<dbReference type="EMBL" id="CP143423">
    <property type="protein sequence ID" value="WVX49170.1"/>
    <property type="molecule type" value="Genomic_DNA"/>
</dbReference>
<evidence type="ECO:0000256" key="6">
    <source>
        <dbReference type="ARBA" id="ARBA00022679"/>
    </source>
</evidence>
<evidence type="ECO:0000256" key="11">
    <source>
        <dbReference type="ARBA" id="ARBA00022989"/>
    </source>
</evidence>
<dbReference type="SMART" id="SM00387">
    <property type="entry name" value="HATPase_c"/>
    <property type="match status" value="1"/>
</dbReference>
<dbReference type="PANTHER" id="PTHR24421:SF10">
    <property type="entry name" value="NITRATE_NITRITE SENSOR PROTEIN NARQ"/>
    <property type="match status" value="1"/>
</dbReference>
<dbReference type="Proteomes" id="UP001318682">
    <property type="component" value="Chromosome"/>
</dbReference>
<feature type="domain" description="Histidine kinase/HSP90-like ATPase" evidence="15">
    <location>
        <begin position="364"/>
        <end position="459"/>
    </location>
</feature>
<keyword evidence="12" id="KW-0902">Two-component regulatory system</keyword>
<keyword evidence="11 14" id="KW-1133">Transmembrane helix</keyword>
<dbReference type="InterPro" id="IPR017171">
    <property type="entry name" value="Sig_transdc_His_kinase_MctS"/>
</dbReference>
<sequence length="475" mass="52107">MKPIAAWLRPSYAQKLSLVATVPLIAAVAAIAVLVAFQSRALAEREIKALETQLLEAKKAELANYVTQARNGFYFIYGSAAPDDQGARDKVAQIFSAMIYGTDGSFFVYDYDGTNLVSPRQTEMINKNWTGLRDSEGTPVVDEIIRIARSGAGYHSYLWPKPSTGEEARMITYVTSFPSWQWAVGTGVFIDDVLATVATARADVEARVQQTFFYIGMITLAALMVVFLTGMGLNIRERRLADAKLKKLTQRVLDAQEEERGRVARELHDGISQLLVGVRYALDTARRKLDRGDPTAPEPLGKGIETLGVAISEVRRISRDLRPGVLDDLGLGPALKALTEDFSARTGIIAEFDTVVFRNRLDGEAKIALYRIAQEALTNIERHAQATHVFIDLRGHKKGATLRIRDNGCGITGASANPTGGLGLRNMQERVEQLDGEFNLTTPDRGKGTAIEVTVPLSHLLPPEPERRARAKAVS</sequence>
<dbReference type="InterPro" id="IPR011712">
    <property type="entry name" value="Sig_transdc_His_kin_sub3_dim/P"/>
</dbReference>
<accession>A0ABZ2BUM2</accession>
<dbReference type="Pfam" id="PF02518">
    <property type="entry name" value="HATPase_c"/>
    <property type="match status" value="1"/>
</dbReference>
<dbReference type="Pfam" id="PF17200">
    <property type="entry name" value="sCache_2"/>
    <property type="match status" value="1"/>
</dbReference>
<keyword evidence="5" id="KW-0597">Phosphoprotein</keyword>
<evidence type="ECO:0000259" key="15">
    <source>
        <dbReference type="SMART" id="SM00387"/>
    </source>
</evidence>
<evidence type="ECO:0000313" key="18">
    <source>
        <dbReference type="Proteomes" id="UP001318682"/>
    </source>
</evidence>
<protein>
    <recommendedName>
        <fullName evidence="3">histidine kinase</fullName>
        <ecNumber evidence="3">2.7.13.3</ecNumber>
    </recommendedName>
</protein>
<keyword evidence="4" id="KW-1003">Cell membrane</keyword>
<keyword evidence="7 14" id="KW-0812">Transmembrane</keyword>
<evidence type="ECO:0000256" key="3">
    <source>
        <dbReference type="ARBA" id="ARBA00012438"/>
    </source>
</evidence>
<dbReference type="Gene3D" id="3.30.450.20">
    <property type="entry name" value="PAS domain"/>
    <property type="match status" value="1"/>
</dbReference>
<comment type="subcellular location">
    <subcellularLocation>
        <location evidence="2">Cell membrane</location>
        <topology evidence="2">Multi-pass membrane protein</topology>
    </subcellularLocation>
</comment>
<keyword evidence="10" id="KW-0067">ATP-binding</keyword>
<evidence type="ECO:0000259" key="16">
    <source>
        <dbReference type="SMART" id="SM01049"/>
    </source>
</evidence>
<dbReference type="InterPro" id="IPR003594">
    <property type="entry name" value="HATPase_dom"/>
</dbReference>
<evidence type="ECO:0000256" key="7">
    <source>
        <dbReference type="ARBA" id="ARBA00022692"/>
    </source>
</evidence>
<evidence type="ECO:0000256" key="4">
    <source>
        <dbReference type="ARBA" id="ARBA00022475"/>
    </source>
</evidence>
<evidence type="ECO:0000256" key="9">
    <source>
        <dbReference type="ARBA" id="ARBA00022777"/>
    </source>
</evidence>
<evidence type="ECO:0000256" key="2">
    <source>
        <dbReference type="ARBA" id="ARBA00004651"/>
    </source>
</evidence>
<reference evidence="17 18" key="1">
    <citation type="submission" date="2015-07" db="EMBL/GenBank/DDBJ databases">
        <authorList>
            <person name="Voget S."/>
            <person name="Dogs M."/>
            <person name="Brinkhoff T.H."/>
            <person name="Daniel R."/>
        </authorList>
    </citation>
    <scope>NUCLEOTIDE SEQUENCE [LARGE SCALE GENOMIC DNA]</scope>
    <source>
        <strain evidence="17 18">B14</strain>
    </source>
</reference>
<keyword evidence="9" id="KW-0418">Kinase</keyword>
<dbReference type="CDD" id="cd16917">
    <property type="entry name" value="HATPase_UhpB-NarQ-NarX-like"/>
    <property type="match status" value="1"/>
</dbReference>
<keyword evidence="8" id="KW-0547">Nucleotide-binding</keyword>
<dbReference type="Pfam" id="PF07730">
    <property type="entry name" value="HisKA_3"/>
    <property type="match status" value="1"/>
</dbReference>
<keyword evidence="18" id="KW-1185">Reference proteome</keyword>
<evidence type="ECO:0000256" key="1">
    <source>
        <dbReference type="ARBA" id="ARBA00000085"/>
    </source>
</evidence>
<dbReference type="InterPro" id="IPR050482">
    <property type="entry name" value="Sensor_HK_TwoCompSys"/>
</dbReference>
<comment type="catalytic activity">
    <reaction evidence="1">
        <text>ATP + protein L-histidine = ADP + protein N-phospho-L-histidine.</text>
        <dbReference type="EC" id="2.7.13.3"/>
    </reaction>
</comment>
<gene>
    <name evidence="17" type="ORF">ROLI_022570</name>
</gene>
<dbReference type="Gene3D" id="1.20.5.1930">
    <property type="match status" value="1"/>
</dbReference>
<dbReference type="InterPro" id="IPR036890">
    <property type="entry name" value="HATPase_C_sf"/>
</dbReference>
<dbReference type="PANTHER" id="PTHR24421">
    <property type="entry name" value="NITRATE/NITRITE SENSOR PROTEIN NARX-RELATED"/>
    <property type="match status" value="1"/>
</dbReference>
<feature type="domain" description="Single Cache" evidence="16">
    <location>
        <begin position="51"/>
        <end position="142"/>
    </location>
</feature>
<evidence type="ECO:0000256" key="12">
    <source>
        <dbReference type="ARBA" id="ARBA00023012"/>
    </source>
</evidence>
<dbReference type="InterPro" id="IPR033480">
    <property type="entry name" value="sCache_2"/>
</dbReference>
<dbReference type="SMART" id="SM01049">
    <property type="entry name" value="Cache_2"/>
    <property type="match status" value="1"/>
</dbReference>
<dbReference type="SUPFAM" id="SSF55874">
    <property type="entry name" value="ATPase domain of HSP90 chaperone/DNA topoisomerase II/histidine kinase"/>
    <property type="match status" value="1"/>
</dbReference>
<dbReference type="RefSeq" id="WP_187432311.1">
    <property type="nucleotide sequence ID" value="NZ_CP143423.1"/>
</dbReference>
<feature type="transmembrane region" description="Helical" evidence="14">
    <location>
        <begin position="212"/>
        <end position="235"/>
    </location>
</feature>
<keyword evidence="13 14" id="KW-0472">Membrane</keyword>
<proteinExistence type="predicted"/>
<dbReference type="PIRSF" id="PIRSF037314">
    <property type="entry name" value="STHK_MctS"/>
    <property type="match status" value="1"/>
</dbReference>
<evidence type="ECO:0000256" key="14">
    <source>
        <dbReference type="SAM" id="Phobius"/>
    </source>
</evidence>